<dbReference type="SUPFAM" id="SSF81324">
    <property type="entry name" value="Voltage-gated potassium channels"/>
    <property type="match status" value="1"/>
</dbReference>
<organism evidence="13 14">
    <name type="scientific">Cymbomonas tetramitiformis</name>
    <dbReference type="NCBI Taxonomy" id="36881"/>
    <lineage>
        <taxon>Eukaryota</taxon>
        <taxon>Viridiplantae</taxon>
        <taxon>Chlorophyta</taxon>
        <taxon>Pyramimonadophyceae</taxon>
        <taxon>Pyramimonadales</taxon>
        <taxon>Pyramimonadaceae</taxon>
        <taxon>Cymbomonas</taxon>
    </lineage>
</organism>
<dbReference type="PANTHER" id="PTHR46988:SF2">
    <property type="entry name" value="TWO PORE CALCIUM CHANNEL PROTEIN 1"/>
    <property type="match status" value="1"/>
</dbReference>
<evidence type="ECO:0000313" key="13">
    <source>
        <dbReference type="EMBL" id="KAK3277934.1"/>
    </source>
</evidence>
<dbReference type="GO" id="GO:0005245">
    <property type="term" value="F:voltage-gated calcium channel activity"/>
    <property type="evidence" value="ECO:0007669"/>
    <property type="project" value="InterPro"/>
</dbReference>
<dbReference type="AlphaFoldDB" id="A0AAE0GGR9"/>
<dbReference type="PANTHER" id="PTHR46988">
    <property type="entry name" value="TWO PORE CALCIUM CHANNEL PROTEIN 1"/>
    <property type="match status" value="1"/>
</dbReference>
<evidence type="ECO:0000256" key="3">
    <source>
        <dbReference type="ARBA" id="ARBA00022673"/>
    </source>
</evidence>
<keyword evidence="7 11" id="KW-1133">Transmembrane helix</keyword>
<keyword evidence="5" id="KW-0677">Repeat</keyword>
<dbReference type="Proteomes" id="UP001190700">
    <property type="component" value="Unassembled WGS sequence"/>
</dbReference>
<feature type="domain" description="Ion transport" evidence="12">
    <location>
        <begin position="7"/>
        <end position="202"/>
    </location>
</feature>
<keyword evidence="14" id="KW-1185">Reference proteome</keyword>
<evidence type="ECO:0000256" key="10">
    <source>
        <dbReference type="ARBA" id="ARBA00023303"/>
    </source>
</evidence>
<evidence type="ECO:0000256" key="2">
    <source>
        <dbReference type="ARBA" id="ARBA00022448"/>
    </source>
</evidence>
<evidence type="ECO:0000256" key="1">
    <source>
        <dbReference type="ARBA" id="ARBA00004141"/>
    </source>
</evidence>
<evidence type="ECO:0000259" key="12">
    <source>
        <dbReference type="Pfam" id="PF00520"/>
    </source>
</evidence>
<dbReference type="Pfam" id="PF00520">
    <property type="entry name" value="Ion_trans"/>
    <property type="match status" value="1"/>
</dbReference>
<evidence type="ECO:0000256" key="11">
    <source>
        <dbReference type="SAM" id="Phobius"/>
    </source>
</evidence>
<feature type="transmembrane region" description="Helical" evidence="11">
    <location>
        <begin position="172"/>
        <end position="194"/>
    </location>
</feature>
<evidence type="ECO:0000256" key="5">
    <source>
        <dbReference type="ARBA" id="ARBA00022737"/>
    </source>
</evidence>
<feature type="transmembrane region" description="Helical" evidence="11">
    <location>
        <begin position="80"/>
        <end position="107"/>
    </location>
</feature>
<dbReference type="GO" id="GO:0016020">
    <property type="term" value="C:membrane"/>
    <property type="evidence" value="ECO:0007669"/>
    <property type="project" value="UniProtKB-SubCell"/>
</dbReference>
<keyword evidence="8" id="KW-0406">Ion transport</keyword>
<comment type="subcellular location">
    <subcellularLocation>
        <location evidence="1">Membrane</location>
        <topology evidence="1">Multi-pass membrane protein</topology>
    </subcellularLocation>
</comment>
<evidence type="ECO:0000256" key="4">
    <source>
        <dbReference type="ARBA" id="ARBA00022692"/>
    </source>
</evidence>
<keyword evidence="2" id="KW-0813">Transport</keyword>
<reference evidence="13 14" key="1">
    <citation type="journal article" date="2015" name="Genome Biol. Evol.">
        <title>Comparative Genomics of a Bacterivorous Green Alga Reveals Evolutionary Causalities and Consequences of Phago-Mixotrophic Mode of Nutrition.</title>
        <authorList>
            <person name="Burns J.A."/>
            <person name="Paasch A."/>
            <person name="Narechania A."/>
            <person name="Kim E."/>
        </authorList>
    </citation>
    <scope>NUCLEOTIDE SEQUENCE [LARGE SCALE GENOMIC DNA]</scope>
    <source>
        <strain evidence="13 14">PLY_AMNH</strain>
    </source>
</reference>
<comment type="caution">
    <text evidence="13">The sequence shown here is derived from an EMBL/GenBank/DDBJ whole genome shotgun (WGS) entry which is preliminary data.</text>
</comment>
<proteinExistence type="predicted"/>
<protein>
    <recommendedName>
        <fullName evidence="12">Ion transport domain-containing protein</fullName>
    </recommendedName>
</protein>
<evidence type="ECO:0000256" key="6">
    <source>
        <dbReference type="ARBA" id="ARBA00022837"/>
    </source>
</evidence>
<dbReference type="InterPro" id="IPR044581">
    <property type="entry name" value="TPC1_plant"/>
</dbReference>
<sequence length="220" mass="23984">MPFSVSQLLTYSPVTYWRSYQNRFDAVVTIALFFAAVLVAVLDDVSSELLRYFAVLRQLRLLRLLAYVPAFKRLVASLRAVVLACVPLVMVVLLTIYVFAATGVLLFGGLMFPQNADLAEVSGFESGGAYVNSNFNDMPSAMVTLFDILVAGFDPNVVEGVAAVASTFQARLFFLIFYLVGSVVLFNVFTAFIIDAFIANYESEDIQAAGSDRASAVPPP</sequence>
<evidence type="ECO:0000256" key="7">
    <source>
        <dbReference type="ARBA" id="ARBA00022989"/>
    </source>
</evidence>
<dbReference type="EMBL" id="LGRX02005753">
    <property type="protein sequence ID" value="KAK3277934.1"/>
    <property type="molecule type" value="Genomic_DNA"/>
</dbReference>
<name>A0AAE0GGR9_9CHLO</name>
<keyword evidence="9 11" id="KW-0472">Membrane</keyword>
<keyword evidence="3" id="KW-0109">Calcium transport</keyword>
<dbReference type="InterPro" id="IPR005821">
    <property type="entry name" value="Ion_trans_dom"/>
</dbReference>
<dbReference type="Gene3D" id="1.20.120.350">
    <property type="entry name" value="Voltage-gated potassium channels. Chain C"/>
    <property type="match status" value="1"/>
</dbReference>
<feature type="transmembrane region" description="Helical" evidence="11">
    <location>
        <begin position="20"/>
        <end position="42"/>
    </location>
</feature>
<dbReference type="InterPro" id="IPR027359">
    <property type="entry name" value="Volt_channel_dom_sf"/>
</dbReference>
<gene>
    <name evidence="13" type="ORF">CYMTET_14094</name>
</gene>
<keyword evidence="6" id="KW-0106">Calcium</keyword>
<dbReference type="Gene3D" id="1.10.287.70">
    <property type="match status" value="1"/>
</dbReference>
<keyword evidence="10" id="KW-0407">Ion channel</keyword>
<evidence type="ECO:0000256" key="9">
    <source>
        <dbReference type="ARBA" id="ARBA00023136"/>
    </source>
</evidence>
<evidence type="ECO:0000256" key="8">
    <source>
        <dbReference type="ARBA" id="ARBA00023065"/>
    </source>
</evidence>
<evidence type="ECO:0000313" key="14">
    <source>
        <dbReference type="Proteomes" id="UP001190700"/>
    </source>
</evidence>
<accession>A0AAE0GGR9</accession>
<keyword evidence="3" id="KW-0107">Calcium channel</keyword>
<keyword evidence="4 11" id="KW-0812">Transmembrane</keyword>